<dbReference type="Gene3D" id="2.60.40.3330">
    <property type="match status" value="3"/>
</dbReference>
<feature type="chain" id="PRO_5044553156" evidence="5">
    <location>
        <begin position="19"/>
        <end position="366"/>
    </location>
</feature>
<reference evidence="6 7" key="2">
    <citation type="submission" date="2018-11" db="EMBL/GenBank/DDBJ databases">
        <authorList>
            <consortium name="Pathogen Informatics"/>
        </authorList>
    </citation>
    <scope>NUCLEOTIDE SEQUENCE [LARGE SCALE GENOMIC DNA]</scope>
</reference>
<keyword evidence="3" id="KW-0964">Secreted</keyword>
<dbReference type="InterPro" id="IPR038479">
    <property type="entry name" value="Transthyretin-like_sf"/>
</dbReference>
<keyword evidence="4 5" id="KW-0732">Signal</keyword>
<dbReference type="EMBL" id="UYWY01019653">
    <property type="protein sequence ID" value="VDM38616.1"/>
    <property type="molecule type" value="Genomic_DNA"/>
</dbReference>
<evidence type="ECO:0000256" key="4">
    <source>
        <dbReference type="ARBA" id="ARBA00022729"/>
    </source>
</evidence>
<dbReference type="Pfam" id="PF01060">
    <property type="entry name" value="TTR-52"/>
    <property type="match status" value="3"/>
</dbReference>
<evidence type="ECO:0000256" key="3">
    <source>
        <dbReference type="ARBA" id="ARBA00022525"/>
    </source>
</evidence>
<dbReference type="AlphaFoldDB" id="A0A183UFM5"/>
<evidence type="ECO:0000313" key="7">
    <source>
        <dbReference type="Proteomes" id="UP000050794"/>
    </source>
</evidence>
<evidence type="ECO:0000256" key="2">
    <source>
        <dbReference type="ARBA" id="ARBA00010112"/>
    </source>
</evidence>
<reference evidence="8" key="1">
    <citation type="submission" date="2016-06" db="UniProtKB">
        <authorList>
            <consortium name="WormBaseParasite"/>
        </authorList>
    </citation>
    <scope>IDENTIFICATION</scope>
</reference>
<dbReference type="WBParaSite" id="TCNE_0000729501-mRNA-1">
    <property type="protein sequence ID" value="TCNE_0000729501-mRNA-1"/>
    <property type="gene ID" value="TCNE_0000729501"/>
</dbReference>
<evidence type="ECO:0000313" key="8">
    <source>
        <dbReference type="WBParaSite" id="TCNE_0000729501-mRNA-1"/>
    </source>
</evidence>
<sequence length="366" mass="40156">MKTSLLCMMLCMIANTEALFGRTQSAAVKGVLLCNGNPLPGTLVKLYDDDRGIDMDDLLAEGHSDQQGRFQLSGHTDETTPIDPKLNIYHDCNDGAKPCQREISITIPDSYISNGKVAKKIYDAAMPRNFAVLLLVSLSIIHPSLALLGRTQSAGVRGQLLCHGRPMRGVTVKLYDDDRGIDLDDLMDEGTTDADGKFQLSGHVDEFTTIDPKLNIYHDCDDELMVQARGKDGRQPCQRRISIMIPDSYVSAGTAVQRYYEAGKLELSVIFALVTAECAIGIARYSQSVGVQGQLLCNGQPAKDVLVKLYEKHDFLDTLMDKGSSDSNGRFRLGGSSPQSRRITPVLNVYHDCNDGWKASYGDVEL</sequence>
<organism evidence="7 8">
    <name type="scientific">Toxocara canis</name>
    <name type="common">Canine roundworm</name>
    <dbReference type="NCBI Taxonomy" id="6265"/>
    <lineage>
        <taxon>Eukaryota</taxon>
        <taxon>Metazoa</taxon>
        <taxon>Ecdysozoa</taxon>
        <taxon>Nematoda</taxon>
        <taxon>Chromadorea</taxon>
        <taxon>Rhabditida</taxon>
        <taxon>Spirurina</taxon>
        <taxon>Ascaridomorpha</taxon>
        <taxon>Ascaridoidea</taxon>
        <taxon>Toxocaridae</taxon>
        <taxon>Toxocara</taxon>
    </lineage>
</organism>
<dbReference type="PANTHER" id="PTHR21700">
    <property type="entry name" value="TRANSTHYRETIN-LIKE FAMILY PROTEIN-RELATED"/>
    <property type="match status" value="1"/>
</dbReference>
<dbReference type="GO" id="GO:0009986">
    <property type="term" value="C:cell surface"/>
    <property type="evidence" value="ECO:0007669"/>
    <property type="project" value="InterPro"/>
</dbReference>
<protein>
    <submittedName>
        <fullName evidence="8">Transthyretin-like family protein</fullName>
    </submittedName>
</protein>
<comment type="subcellular location">
    <subcellularLocation>
        <location evidence="1">Secreted</location>
    </subcellularLocation>
</comment>
<dbReference type="InterPro" id="IPR001534">
    <property type="entry name" value="Transthyretin-like"/>
</dbReference>
<accession>A0A183UFM5</accession>
<evidence type="ECO:0000256" key="1">
    <source>
        <dbReference type="ARBA" id="ARBA00004613"/>
    </source>
</evidence>
<proteinExistence type="inferred from homology"/>
<dbReference type="GO" id="GO:0005576">
    <property type="term" value="C:extracellular region"/>
    <property type="evidence" value="ECO:0007669"/>
    <property type="project" value="UniProtKB-SubCell"/>
</dbReference>
<evidence type="ECO:0000256" key="5">
    <source>
        <dbReference type="SAM" id="SignalP"/>
    </source>
</evidence>
<feature type="signal peptide" evidence="5">
    <location>
        <begin position="1"/>
        <end position="18"/>
    </location>
</feature>
<keyword evidence="7" id="KW-1185">Reference proteome</keyword>
<evidence type="ECO:0000313" key="6">
    <source>
        <dbReference type="EMBL" id="VDM38616.1"/>
    </source>
</evidence>
<gene>
    <name evidence="6" type="ORF">TCNE_LOCUS7295</name>
</gene>
<comment type="similarity">
    <text evidence="2">Belongs to the nematode transthyretin-like family.</text>
</comment>
<dbReference type="Proteomes" id="UP000050794">
    <property type="component" value="Unassembled WGS sequence"/>
</dbReference>
<dbReference type="PANTHER" id="PTHR21700:SF3">
    <property type="entry name" value="TRANSTHYRETIN-LIKE PROTEIN 5"/>
    <property type="match status" value="1"/>
</dbReference>
<name>A0A183UFM5_TOXCA</name>